<accession>A0A1E3PQ48</accession>
<dbReference type="GO" id="GO:0003777">
    <property type="term" value="F:microtubule motor activity"/>
    <property type="evidence" value="ECO:0007669"/>
    <property type="project" value="InterPro"/>
</dbReference>
<reference evidence="11 12" key="1">
    <citation type="journal article" date="2016" name="Proc. Natl. Acad. Sci. U.S.A.">
        <title>Comparative genomics of biotechnologically important yeasts.</title>
        <authorList>
            <person name="Riley R."/>
            <person name="Haridas S."/>
            <person name="Wolfe K.H."/>
            <person name="Lopes M.R."/>
            <person name="Hittinger C.T."/>
            <person name="Goeker M."/>
            <person name="Salamov A.A."/>
            <person name="Wisecaver J.H."/>
            <person name="Long T.M."/>
            <person name="Calvey C.H."/>
            <person name="Aerts A.L."/>
            <person name="Barry K.W."/>
            <person name="Choi C."/>
            <person name="Clum A."/>
            <person name="Coughlan A.Y."/>
            <person name="Deshpande S."/>
            <person name="Douglass A.P."/>
            <person name="Hanson S.J."/>
            <person name="Klenk H.-P."/>
            <person name="LaButti K.M."/>
            <person name="Lapidus A."/>
            <person name="Lindquist E.A."/>
            <person name="Lipzen A.M."/>
            <person name="Meier-Kolthoff J.P."/>
            <person name="Ohm R.A."/>
            <person name="Otillar R.P."/>
            <person name="Pangilinan J.L."/>
            <person name="Peng Y."/>
            <person name="Rokas A."/>
            <person name="Rosa C.A."/>
            <person name="Scheuner C."/>
            <person name="Sibirny A.A."/>
            <person name="Slot J.C."/>
            <person name="Stielow J.B."/>
            <person name="Sun H."/>
            <person name="Kurtzman C.P."/>
            <person name="Blackwell M."/>
            <person name="Grigoriev I.V."/>
            <person name="Jeffries T.W."/>
        </authorList>
    </citation>
    <scope>NUCLEOTIDE SEQUENCE [LARGE SCALE GENOMIC DNA]</scope>
    <source>
        <strain evidence="11 12">DSM 6958</strain>
    </source>
</reference>
<proteinExistence type="inferred from homology"/>
<dbReference type="InterPro" id="IPR027417">
    <property type="entry name" value="P-loop_NTPase"/>
</dbReference>
<dbReference type="OrthoDB" id="3176171at2759"/>
<keyword evidence="12" id="KW-1185">Reference proteome</keyword>
<evidence type="ECO:0000256" key="5">
    <source>
        <dbReference type="ARBA" id="ARBA00023175"/>
    </source>
</evidence>
<dbReference type="GO" id="GO:0005874">
    <property type="term" value="C:microtubule"/>
    <property type="evidence" value="ECO:0007669"/>
    <property type="project" value="UniProtKB-KW"/>
</dbReference>
<dbReference type="GO" id="GO:0008017">
    <property type="term" value="F:microtubule binding"/>
    <property type="evidence" value="ECO:0007669"/>
    <property type="project" value="InterPro"/>
</dbReference>
<protein>
    <recommendedName>
        <fullName evidence="7">Kinesin-like protein</fullName>
    </recommendedName>
</protein>
<keyword evidence="4 8" id="KW-0175">Coiled coil</keyword>
<feature type="region of interest" description="Disordered" evidence="9">
    <location>
        <begin position="849"/>
        <end position="869"/>
    </location>
</feature>
<evidence type="ECO:0000256" key="7">
    <source>
        <dbReference type="RuleBase" id="RU000394"/>
    </source>
</evidence>
<keyword evidence="3 6" id="KW-0067">ATP-binding</keyword>
<dbReference type="STRING" id="857566.A0A1E3PQ48"/>
<feature type="compositionally biased region" description="Basic and acidic residues" evidence="9">
    <location>
        <begin position="713"/>
        <end position="724"/>
    </location>
</feature>
<evidence type="ECO:0000256" key="3">
    <source>
        <dbReference type="ARBA" id="ARBA00022840"/>
    </source>
</evidence>
<sequence length="931" mass="103381">MSERGTSSSIHVTVRIRPFTNEESDLLQCPPREELFLSDGSFASARRSSLPTSRVQGVGGVRKVLKAADTKMLIFDPNDHMRASDGTSSRSGNRRDGRQFVFDRVFDEGATQEEVYRDTTMPLLDNVMNGINATVFAYGATGCGKTHTISGTREYPGIIHLTMEELFLRIDELRDTNTVNVSLSYLEIYNETIRDLLEPDNGLILSLREDNTKKITVSNLSTRQPDSVDDVMRLIEIGNENRTVSPTEANATSSRSHAVLQINIAQKGRTAGLQEDYMFATLSIIDLAGSERAAATRNSGLRLKEGAKINKSLLALGSCINALCQVKPTRHVPYRDSKLTRLLEFSLGGNCKTVMIVCVSPSSQHAKETLNALKYADRAKRIKTKVMRNEHTVKIHVGEYKDAIRRLENEVNELRASERNAVNEALKKSDDLRIKCDEALRQATHSLDLTFQRTIEQRANLAKCESRLNKITLSKPLIESLLNAIDKNFGPDLKHIEPKIPGISTVRFSMENILKGIDDEVSALKNYLNENSQIFENIITTTIDSLKKNLQNCEGWTSTLSNTFKAYCDLLKVESENRMMKTVINELEPLEPSIFGNMNNISNIFFRTITRIAVIKDLDPTIMSVELASTLHDIINDCSKIFNYLEPGSPRKLQARYSNGNSATYDVSRGIGQIQVNDGEGSFGMSQSYNSKGNYSIDNSNERISLKSRSPIKPREEQKDKKRVRFQDHTNSYNSCSDTSMTFSPESKDYDPQVDNIFDSAGGDSFISPEKEDISMENTTGIEINNDESQIPSLLESGSLSPVAISELSSSSKEKYPHEIHSFVSNNDGDISMLDTSFSLSPASTKSSSFGVKGQLRRKSGGNLIPSKPTRHAASNVITATGEKDHKINLANFNPVVNLGLIKDGPIRKQTASVTEASLIESPNDINSYVK</sequence>
<feature type="binding site" evidence="6">
    <location>
        <begin position="139"/>
        <end position="146"/>
    </location>
    <ligand>
        <name>ATP</name>
        <dbReference type="ChEBI" id="CHEBI:30616"/>
    </ligand>
</feature>
<dbReference type="GO" id="GO:0005524">
    <property type="term" value="F:ATP binding"/>
    <property type="evidence" value="ECO:0007669"/>
    <property type="project" value="UniProtKB-UniRule"/>
</dbReference>
<keyword evidence="2 6" id="KW-0547">Nucleotide-binding</keyword>
<dbReference type="InterPro" id="IPR019821">
    <property type="entry name" value="Kinesin_motor_CS"/>
</dbReference>
<dbReference type="EMBL" id="KV454407">
    <property type="protein sequence ID" value="ODQ67364.1"/>
    <property type="molecule type" value="Genomic_DNA"/>
</dbReference>
<evidence type="ECO:0000259" key="10">
    <source>
        <dbReference type="PROSITE" id="PS50067"/>
    </source>
</evidence>
<dbReference type="PROSITE" id="PS50067">
    <property type="entry name" value="KINESIN_MOTOR_2"/>
    <property type="match status" value="1"/>
</dbReference>
<keyword evidence="1 7" id="KW-0493">Microtubule</keyword>
<dbReference type="PRINTS" id="PR00380">
    <property type="entry name" value="KINESINHEAVY"/>
</dbReference>
<dbReference type="SMART" id="SM00129">
    <property type="entry name" value="KISc"/>
    <property type="match status" value="1"/>
</dbReference>
<dbReference type="SUPFAM" id="SSF52540">
    <property type="entry name" value="P-loop containing nucleoside triphosphate hydrolases"/>
    <property type="match status" value="1"/>
</dbReference>
<feature type="coiled-coil region" evidence="8">
    <location>
        <begin position="397"/>
        <end position="442"/>
    </location>
</feature>
<dbReference type="AlphaFoldDB" id="A0A1E3PQ48"/>
<dbReference type="PANTHER" id="PTHR47968:SF13">
    <property type="entry name" value="KINESIN-LIKE PROTEIN KIF19 ISOFORM X1"/>
    <property type="match status" value="1"/>
</dbReference>
<evidence type="ECO:0000256" key="9">
    <source>
        <dbReference type="SAM" id="MobiDB-lite"/>
    </source>
</evidence>
<feature type="domain" description="Kinesin motor" evidence="10">
    <location>
        <begin position="9"/>
        <end position="382"/>
    </location>
</feature>
<name>A0A1E3PQ48_9ASCO</name>
<dbReference type="PROSITE" id="PS00411">
    <property type="entry name" value="KINESIN_MOTOR_1"/>
    <property type="match status" value="1"/>
</dbReference>
<dbReference type="Proteomes" id="UP000095009">
    <property type="component" value="Unassembled WGS sequence"/>
</dbReference>
<dbReference type="Gene3D" id="3.40.850.10">
    <property type="entry name" value="Kinesin motor domain"/>
    <property type="match status" value="1"/>
</dbReference>
<dbReference type="InterPro" id="IPR027640">
    <property type="entry name" value="Kinesin-like_fam"/>
</dbReference>
<evidence type="ECO:0000313" key="12">
    <source>
        <dbReference type="Proteomes" id="UP000095009"/>
    </source>
</evidence>
<evidence type="ECO:0000256" key="1">
    <source>
        <dbReference type="ARBA" id="ARBA00022701"/>
    </source>
</evidence>
<gene>
    <name evidence="11" type="ORF">NADFUDRAFT_49798</name>
</gene>
<dbReference type="PANTHER" id="PTHR47968">
    <property type="entry name" value="CENTROMERE PROTEIN E"/>
    <property type="match status" value="1"/>
</dbReference>
<evidence type="ECO:0000256" key="6">
    <source>
        <dbReference type="PROSITE-ProRule" id="PRU00283"/>
    </source>
</evidence>
<evidence type="ECO:0000256" key="4">
    <source>
        <dbReference type="ARBA" id="ARBA00023054"/>
    </source>
</evidence>
<feature type="region of interest" description="Disordered" evidence="9">
    <location>
        <begin position="694"/>
        <end position="724"/>
    </location>
</feature>
<dbReference type="GO" id="GO:0007018">
    <property type="term" value="P:microtubule-based movement"/>
    <property type="evidence" value="ECO:0007669"/>
    <property type="project" value="InterPro"/>
</dbReference>
<evidence type="ECO:0000256" key="2">
    <source>
        <dbReference type="ARBA" id="ARBA00022741"/>
    </source>
</evidence>
<keyword evidence="5 6" id="KW-0505">Motor protein</keyword>
<comment type="similarity">
    <text evidence="6 7">Belongs to the TRAFAC class myosin-kinesin ATPase superfamily. Kinesin family.</text>
</comment>
<organism evidence="11 12">
    <name type="scientific">Nadsonia fulvescens var. elongata DSM 6958</name>
    <dbReference type="NCBI Taxonomy" id="857566"/>
    <lineage>
        <taxon>Eukaryota</taxon>
        <taxon>Fungi</taxon>
        <taxon>Dikarya</taxon>
        <taxon>Ascomycota</taxon>
        <taxon>Saccharomycotina</taxon>
        <taxon>Dipodascomycetes</taxon>
        <taxon>Dipodascales</taxon>
        <taxon>Dipodascales incertae sedis</taxon>
        <taxon>Nadsonia</taxon>
    </lineage>
</organism>
<dbReference type="InterPro" id="IPR036961">
    <property type="entry name" value="Kinesin_motor_dom_sf"/>
</dbReference>
<dbReference type="InterPro" id="IPR001752">
    <property type="entry name" value="Kinesin_motor_dom"/>
</dbReference>
<dbReference type="Pfam" id="PF00225">
    <property type="entry name" value="Kinesin"/>
    <property type="match status" value="1"/>
</dbReference>
<evidence type="ECO:0000313" key="11">
    <source>
        <dbReference type="EMBL" id="ODQ67364.1"/>
    </source>
</evidence>
<evidence type="ECO:0000256" key="8">
    <source>
        <dbReference type="SAM" id="Coils"/>
    </source>
</evidence>